<accession>A0A814SXF5</accession>
<keyword evidence="4" id="KW-0007">Acetylation</keyword>
<dbReference type="GO" id="GO:0072487">
    <property type="term" value="C:MSL complex"/>
    <property type="evidence" value="ECO:0007669"/>
    <property type="project" value="TreeGrafter"/>
</dbReference>
<dbReference type="EMBL" id="CAJNON010000262">
    <property type="protein sequence ID" value="CAF1152335.1"/>
    <property type="molecule type" value="Genomic_DNA"/>
</dbReference>
<evidence type="ECO:0000313" key="8">
    <source>
        <dbReference type="EMBL" id="CAF1152335.1"/>
    </source>
</evidence>
<dbReference type="Gene3D" id="1.10.10.10">
    <property type="entry name" value="Winged helix-like DNA-binding domain superfamily/Winged helix DNA-binding domain"/>
    <property type="match status" value="1"/>
</dbReference>
<dbReference type="GO" id="GO:0044545">
    <property type="term" value="C:NSL complex"/>
    <property type="evidence" value="ECO:0007669"/>
    <property type="project" value="TreeGrafter"/>
</dbReference>
<dbReference type="GO" id="GO:0035267">
    <property type="term" value="C:NuA4 histone acetyltransferase complex"/>
    <property type="evidence" value="ECO:0007669"/>
    <property type="project" value="TreeGrafter"/>
</dbReference>
<dbReference type="Proteomes" id="UP000663891">
    <property type="component" value="Unassembled WGS sequence"/>
</dbReference>
<comment type="subcellular location">
    <subcellularLocation>
        <location evidence="6">Nucleus</location>
    </subcellularLocation>
</comment>
<organism evidence="8 9">
    <name type="scientific">Adineta steineri</name>
    <dbReference type="NCBI Taxonomy" id="433720"/>
    <lineage>
        <taxon>Eukaryota</taxon>
        <taxon>Metazoa</taxon>
        <taxon>Spiralia</taxon>
        <taxon>Gnathifera</taxon>
        <taxon>Rotifera</taxon>
        <taxon>Eurotatoria</taxon>
        <taxon>Bdelloidea</taxon>
        <taxon>Adinetida</taxon>
        <taxon>Adinetidae</taxon>
        <taxon>Adineta</taxon>
    </lineage>
</organism>
<reference evidence="8" key="1">
    <citation type="submission" date="2021-02" db="EMBL/GenBank/DDBJ databases">
        <authorList>
            <person name="Nowell W R."/>
        </authorList>
    </citation>
    <scope>NUCLEOTIDE SEQUENCE</scope>
</reference>
<sequence>MDIDTAIPNSPKPGDTFFVRMNNGAIHTAEILETRTADGTDQQEYFVHYLNSVDQNARKDYKPSVKYIEKIWLGQYEIDCWYHSPFPDEYGKQRLLYICEYCMKYMRLKTTYCRHLTECPLKRPPGTEIYRDPKIGCALYEVDGNKHKLYCQNLCLLARLFLESKVICFNVSEFLFYVLMEYNESTQKERFIGYFSKEKDSAFGYNLSCLLCLPPYQRKGYGKLLIQFSYELSKLENVVGGPEKPVSDLGYKAYLSYWTWALLNILKEKPEIEVDELSAITSISAENCMETLSSYGFIKYWRQGHFVCASRKHVDARLQELHAKKFFVVNPQLINWQPRVKGKAGKHNKVFAF</sequence>
<dbReference type="PANTHER" id="PTHR10615:SF82">
    <property type="entry name" value="HISTONE ACETYLTRANSFERASE KAT8"/>
    <property type="match status" value="1"/>
</dbReference>
<keyword evidence="6" id="KW-0539">Nucleus</keyword>
<comment type="caution">
    <text evidence="8">The sequence shown here is derived from an EMBL/GenBank/DDBJ whole genome shotgun (WGS) entry which is preliminary data.</text>
</comment>
<evidence type="ECO:0000313" key="9">
    <source>
        <dbReference type="Proteomes" id="UP000663891"/>
    </source>
</evidence>
<keyword evidence="3" id="KW-0808">Transferase</keyword>
<dbReference type="Gene3D" id="3.40.630.30">
    <property type="match status" value="1"/>
</dbReference>
<evidence type="ECO:0000256" key="1">
    <source>
        <dbReference type="ARBA" id="ARBA00010107"/>
    </source>
</evidence>
<evidence type="ECO:0000259" key="7">
    <source>
        <dbReference type="PROSITE" id="PS51726"/>
    </source>
</evidence>
<dbReference type="SUPFAM" id="SSF55729">
    <property type="entry name" value="Acyl-CoA N-acyltransferases (Nat)"/>
    <property type="match status" value="1"/>
</dbReference>
<name>A0A814SXF5_9BILA</name>
<dbReference type="SUPFAM" id="SSF54160">
    <property type="entry name" value="Chromo domain-like"/>
    <property type="match status" value="1"/>
</dbReference>
<dbReference type="Pfam" id="PF11717">
    <property type="entry name" value="Tudor-knot"/>
    <property type="match status" value="1"/>
</dbReference>
<dbReference type="InterPro" id="IPR050603">
    <property type="entry name" value="MYST_HAT"/>
</dbReference>
<evidence type="ECO:0000256" key="6">
    <source>
        <dbReference type="RuleBase" id="RU361211"/>
    </source>
</evidence>
<dbReference type="AlphaFoldDB" id="A0A814SXF5"/>
<dbReference type="Gene3D" id="3.30.60.60">
    <property type="entry name" value="N-acetyl transferase-like"/>
    <property type="match status" value="1"/>
</dbReference>
<protein>
    <recommendedName>
        <fullName evidence="2 6">Histone acetyltransferase</fullName>
        <ecNumber evidence="2 6">2.3.1.48</ecNumber>
    </recommendedName>
</protein>
<feature type="active site" description="Proton donor/acceptor" evidence="5">
    <location>
        <position position="243"/>
    </location>
</feature>
<feature type="domain" description="MYST-type HAT" evidence="7">
    <location>
        <begin position="63"/>
        <end position="338"/>
    </location>
</feature>
<dbReference type="InterPro" id="IPR040706">
    <property type="entry name" value="Zf-MYST"/>
</dbReference>
<dbReference type="EC" id="2.3.1.48" evidence="2 6"/>
<dbReference type="InterPro" id="IPR016197">
    <property type="entry name" value="Chromo-like_dom_sf"/>
</dbReference>
<evidence type="ECO:0000256" key="4">
    <source>
        <dbReference type="ARBA" id="ARBA00022990"/>
    </source>
</evidence>
<dbReference type="Gene3D" id="2.30.30.140">
    <property type="match status" value="1"/>
</dbReference>
<dbReference type="GO" id="GO:0046972">
    <property type="term" value="F:histone H4K16 acetyltransferase activity"/>
    <property type="evidence" value="ECO:0007669"/>
    <property type="project" value="TreeGrafter"/>
</dbReference>
<dbReference type="Pfam" id="PF01853">
    <property type="entry name" value="MOZ_SAS"/>
    <property type="match status" value="1"/>
</dbReference>
<dbReference type="PROSITE" id="PS51726">
    <property type="entry name" value="MYST_HAT"/>
    <property type="match status" value="1"/>
</dbReference>
<dbReference type="Pfam" id="PF17772">
    <property type="entry name" value="zf-MYST"/>
    <property type="match status" value="1"/>
</dbReference>
<comment type="similarity">
    <text evidence="1 6">Belongs to the MYST (SAS/MOZ) family.</text>
</comment>
<dbReference type="PANTHER" id="PTHR10615">
    <property type="entry name" value="HISTONE ACETYLTRANSFERASE"/>
    <property type="match status" value="1"/>
</dbReference>
<evidence type="ECO:0000256" key="3">
    <source>
        <dbReference type="ARBA" id="ARBA00022679"/>
    </source>
</evidence>
<dbReference type="InterPro" id="IPR016181">
    <property type="entry name" value="Acyl_CoA_acyltransferase"/>
</dbReference>
<dbReference type="OrthoDB" id="787137at2759"/>
<comment type="catalytic activity">
    <reaction evidence="6">
        <text>L-lysyl-[protein] + acetyl-CoA = N(6)-acetyl-L-lysyl-[protein] + CoA + H(+)</text>
        <dbReference type="Rhea" id="RHEA:45948"/>
        <dbReference type="Rhea" id="RHEA-COMP:9752"/>
        <dbReference type="Rhea" id="RHEA-COMP:10731"/>
        <dbReference type="ChEBI" id="CHEBI:15378"/>
        <dbReference type="ChEBI" id="CHEBI:29969"/>
        <dbReference type="ChEBI" id="CHEBI:57287"/>
        <dbReference type="ChEBI" id="CHEBI:57288"/>
        <dbReference type="ChEBI" id="CHEBI:61930"/>
        <dbReference type="EC" id="2.3.1.48"/>
    </reaction>
</comment>
<proteinExistence type="inferred from homology"/>
<dbReference type="GO" id="GO:0005634">
    <property type="term" value="C:nucleus"/>
    <property type="evidence" value="ECO:0007669"/>
    <property type="project" value="UniProtKB-SubCell"/>
</dbReference>
<evidence type="ECO:0000256" key="5">
    <source>
        <dbReference type="PIRSR" id="PIRSR602717-51"/>
    </source>
</evidence>
<dbReference type="FunFam" id="3.30.60.60:FF:000001">
    <property type="entry name" value="Histone acetyltransferase"/>
    <property type="match status" value="1"/>
</dbReference>
<gene>
    <name evidence="8" type="ORF">VCS650_LOCUS22884</name>
</gene>
<dbReference type="InterPro" id="IPR025995">
    <property type="entry name" value="Tudor-knot"/>
</dbReference>
<dbReference type="InterPro" id="IPR002717">
    <property type="entry name" value="HAT_MYST-type"/>
</dbReference>
<evidence type="ECO:0000256" key="2">
    <source>
        <dbReference type="ARBA" id="ARBA00013184"/>
    </source>
</evidence>
<dbReference type="GO" id="GO:0006355">
    <property type="term" value="P:regulation of DNA-templated transcription"/>
    <property type="evidence" value="ECO:0007669"/>
    <property type="project" value="InterPro"/>
</dbReference>
<dbReference type="InterPro" id="IPR036388">
    <property type="entry name" value="WH-like_DNA-bd_sf"/>
</dbReference>